<evidence type="ECO:0000313" key="1">
    <source>
        <dbReference type="EMBL" id="SLN59112.1"/>
    </source>
</evidence>
<evidence type="ECO:0000313" key="2">
    <source>
        <dbReference type="Proteomes" id="UP000193900"/>
    </source>
</evidence>
<gene>
    <name evidence="1" type="ORF">ROA7023_02711</name>
</gene>
<dbReference type="EMBL" id="FWFZ01000014">
    <property type="protein sequence ID" value="SLN59112.1"/>
    <property type="molecule type" value="Genomic_DNA"/>
</dbReference>
<organism evidence="1 2">
    <name type="scientific">Roseisalinus antarcticus</name>
    <dbReference type="NCBI Taxonomy" id="254357"/>
    <lineage>
        <taxon>Bacteria</taxon>
        <taxon>Pseudomonadati</taxon>
        <taxon>Pseudomonadota</taxon>
        <taxon>Alphaproteobacteria</taxon>
        <taxon>Rhodobacterales</taxon>
        <taxon>Roseobacteraceae</taxon>
        <taxon>Roseisalinus</taxon>
    </lineage>
</organism>
<dbReference type="AlphaFoldDB" id="A0A1Y5TAB7"/>
<keyword evidence="2" id="KW-1185">Reference proteome</keyword>
<name>A0A1Y5TAB7_9RHOB</name>
<protein>
    <submittedName>
        <fullName evidence="1">Uncharacterized protein</fullName>
    </submittedName>
</protein>
<reference evidence="1 2" key="1">
    <citation type="submission" date="2017-03" db="EMBL/GenBank/DDBJ databases">
        <authorList>
            <person name="Afonso C.L."/>
            <person name="Miller P.J."/>
            <person name="Scott M.A."/>
            <person name="Spackman E."/>
            <person name="Goraichik I."/>
            <person name="Dimitrov K.M."/>
            <person name="Suarez D.L."/>
            <person name="Swayne D.E."/>
        </authorList>
    </citation>
    <scope>NUCLEOTIDE SEQUENCE [LARGE SCALE GENOMIC DNA]</scope>
    <source>
        <strain evidence="1 2">CECT 7023</strain>
    </source>
</reference>
<dbReference type="Proteomes" id="UP000193900">
    <property type="component" value="Unassembled WGS sequence"/>
</dbReference>
<accession>A0A1Y5TAB7</accession>
<sequence>MRVFARIMTGLAAQAPDNTVISIDAADLKAHRAAAIPGLKKGRVGVWSVARRLA</sequence>
<proteinExistence type="predicted"/>